<dbReference type="Pfam" id="PF02470">
    <property type="entry name" value="MlaD"/>
    <property type="match status" value="1"/>
</dbReference>
<protein>
    <recommendedName>
        <fullName evidence="1">Mce/MlaD domain-containing protein</fullName>
    </recommendedName>
</protein>
<reference evidence="2 3" key="1">
    <citation type="submission" date="2016-10" db="EMBL/GenBank/DDBJ databases">
        <title>Evaluation of Human, Animal and Environmental Mycobacterium chelonae Isolates by Core Genome Phylogenomic Analysis, Targeted Gene Comparison, and Anti-microbial Susceptibility Patterns: A Tale of Mistaken Identities.</title>
        <authorList>
            <person name="Fogelson S.B."/>
            <person name="Camus A.C."/>
            <person name="Lorenz W."/>
            <person name="Vasireddy R."/>
            <person name="Vasireddy S."/>
            <person name="Smith T."/>
            <person name="Brown-Elliott B.A."/>
            <person name="Wallace R.J.Jr."/>
            <person name="Hasan N.A."/>
            <person name="Reischl U."/>
            <person name="Sanchez S."/>
        </authorList>
    </citation>
    <scope>NUCLEOTIDE SEQUENCE [LARGE SCALE GENOMIC DNA]</scope>
    <source>
        <strain evidence="2 3">8528</strain>
    </source>
</reference>
<gene>
    <name evidence="2" type="ORF">BKG73_13235</name>
</gene>
<evidence type="ECO:0000313" key="3">
    <source>
        <dbReference type="Proteomes" id="UP000179621"/>
    </source>
</evidence>
<dbReference type="PANTHER" id="PTHR33371:SF16">
    <property type="entry name" value="MCE-FAMILY PROTEIN MCE3F"/>
    <property type="match status" value="1"/>
</dbReference>
<dbReference type="InterPro" id="IPR052336">
    <property type="entry name" value="MlaD_Phospholipid_Transporter"/>
</dbReference>
<evidence type="ECO:0000259" key="1">
    <source>
        <dbReference type="Pfam" id="PF02470"/>
    </source>
</evidence>
<dbReference type="RefSeq" id="WP_070913014.1">
    <property type="nucleotide sequence ID" value="NZ_MLIH01000025.1"/>
</dbReference>
<evidence type="ECO:0000313" key="2">
    <source>
        <dbReference type="EMBL" id="OHU09015.1"/>
    </source>
</evidence>
<dbReference type="InterPro" id="IPR003399">
    <property type="entry name" value="Mce/MlaD"/>
</dbReference>
<name>A0ABX3BZ58_9MYCO</name>
<dbReference type="Proteomes" id="UP000179621">
    <property type="component" value="Unassembled WGS sequence"/>
</dbReference>
<organism evidence="2 3">
    <name type="scientific">Mycobacteroides saopaulense</name>
    <dbReference type="NCBI Taxonomy" id="1578165"/>
    <lineage>
        <taxon>Bacteria</taxon>
        <taxon>Bacillati</taxon>
        <taxon>Actinomycetota</taxon>
        <taxon>Actinomycetes</taxon>
        <taxon>Mycobacteriales</taxon>
        <taxon>Mycobacteriaceae</taxon>
        <taxon>Mycobacteroides</taxon>
    </lineage>
</organism>
<accession>A0ABX3BZ58</accession>
<sequence>MRAVTAATLAVLLAICLGAVGYLAFGVFDTQATGPGTRVTLLLNRSGGLLTTSQVTMRGIKVGKVTAIRATTSELRVSIELDAAQPVPSNCQISIENLSAAGEQYIEFRPQRIEPPYLVDGATIPAAQVRPTYTVAELLSKGNALISALDPHDLETIVRNLGAGLTNNTAALDHLAVTAGLFARMVNDDQPAMRQLFNNLAAMTSGLGDVDAGQALAQTGAALPSTLEKFNKLLMQLQRLNNDGKDVFADNGEVVSGIDRLIEYVDTVSGPMTTFMTALEPTIQPLRNVKLDAGHWLDFWDSTFADEGGMRVHLAVPEWPQP</sequence>
<feature type="domain" description="Mce/MlaD" evidence="1">
    <location>
        <begin position="36"/>
        <end position="110"/>
    </location>
</feature>
<proteinExistence type="predicted"/>
<dbReference type="EMBL" id="MLIH01000025">
    <property type="protein sequence ID" value="OHU09015.1"/>
    <property type="molecule type" value="Genomic_DNA"/>
</dbReference>
<dbReference type="PANTHER" id="PTHR33371">
    <property type="entry name" value="INTERMEMBRANE PHOSPHOLIPID TRANSPORT SYSTEM BINDING PROTEIN MLAD-RELATED"/>
    <property type="match status" value="1"/>
</dbReference>
<keyword evidence="3" id="KW-1185">Reference proteome</keyword>
<comment type="caution">
    <text evidence="2">The sequence shown here is derived from an EMBL/GenBank/DDBJ whole genome shotgun (WGS) entry which is preliminary data.</text>
</comment>